<organism evidence="3 4">
    <name type="scientific">Leucocoprinus leucothites</name>
    <dbReference type="NCBI Taxonomy" id="201217"/>
    <lineage>
        <taxon>Eukaryota</taxon>
        <taxon>Fungi</taxon>
        <taxon>Dikarya</taxon>
        <taxon>Basidiomycota</taxon>
        <taxon>Agaricomycotina</taxon>
        <taxon>Agaricomycetes</taxon>
        <taxon>Agaricomycetidae</taxon>
        <taxon>Agaricales</taxon>
        <taxon>Agaricineae</taxon>
        <taxon>Agaricaceae</taxon>
        <taxon>Leucocoprinus</taxon>
    </lineage>
</organism>
<name>A0A8H5D3W6_9AGAR</name>
<comment type="caution">
    <text evidence="3">The sequence shown here is derived from an EMBL/GenBank/DDBJ whole genome shotgun (WGS) entry which is preliminary data.</text>
</comment>
<feature type="signal peptide" evidence="1">
    <location>
        <begin position="1"/>
        <end position="18"/>
    </location>
</feature>
<evidence type="ECO:0000259" key="2">
    <source>
        <dbReference type="PROSITE" id="PS50842"/>
    </source>
</evidence>
<dbReference type="InterPro" id="IPR036908">
    <property type="entry name" value="RlpA-like_sf"/>
</dbReference>
<evidence type="ECO:0000313" key="3">
    <source>
        <dbReference type="EMBL" id="KAF5351742.1"/>
    </source>
</evidence>
<evidence type="ECO:0000313" key="4">
    <source>
        <dbReference type="Proteomes" id="UP000559027"/>
    </source>
</evidence>
<proteinExistence type="predicted"/>
<dbReference type="Proteomes" id="UP000559027">
    <property type="component" value="Unassembled WGS sequence"/>
</dbReference>
<dbReference type="SUPFAM" id="SSF50685">
    <property type="entry name" value="Barwin-like endoglucanases"/>
    <property type="match status" value="1"/>
</dbReference>
<feature type="chain" id="PRO_5034801244" description="Expansin-like EG45 domain-containing protein" evidence="1">
    <location>
        <begin position="19"/>
        <end position="253"/>
    </location>
</feature>
<protein>
    <recommendedName>
        <fullName evidence="2">Expansin-like EG45 domain-containing protein</fullName>
    </recommendedName>
</protein>
<dbReference type="AlphaFoldDB" id="A0A8H5D3W6"/>
<gene>
    <name evidence="3" type="ORF">D9756_007584</name>
</gene>
<dbReference type="InterPro" id="IPR007112">
    <property type="entry name" value="Expansin/allergen_DPBB_dom"/>
</dbReference>
<dbReference type="CDD" id="cd22278">
    <property type="entry name" value="DPBB_GH45_endoglucanase"/>
    <property type="match status" value="1"/>
</dbReference>
<reference evidence="3 4" key="1">
    <citation type="journal article" date="2020" name="ISME J.">
        <title>Uncovering the hidden diversity of litter-decomposition mechanisms in mushroom-forming fungi.</title>
        <authorList>
            <person name="Floudas D."/>
            <person name="Bentzer J."/>
            <person name="Ahren D."/>
            <person name="Johansson T."/>
            <person name="Persson P."/>
            <person name="Tunlid A."/>
        </authorList>
    </citation>
    <scope>NUCLEOTIDE SEQUENCE [LARGE SCALE GENOMIC DNA]</scope>
    <source>
        <strain evidence="3 4">CBS 146.42</strain>
    </source>
</reference>
<dbReference type="OrthoDB" id="5823761at2759"/>
<dbReference type="PROSITE" id="PS50842">
    <property type="entry name" value="EXPANSIN_EG45"/>
    <property type="match status" value="1"/>
</dbReference>
<evidence type="ECO:0000256" key="1">
    <source>
        <dbReference type="SAM" id="SignalP"/>
    </source>
</evidence>
<sequence length="253" mass="26947">MSCYATFTLLFYLSLVAAWIDYPPDGTATLTHYTLPKDYITSCGCTASSTHYPTAALSQQAYGSNNSYGPGCGRCFKLTLVTPVIATPPFYPPKKSVVVKVTDLCPYSEGGWCGGSTGQPNAAGTLLNFDLAYPSDAIPDDFFPSDEALYGYKARLLPIDFGVWKINYESVACMDNWAGAHDKAALGSVPDLETGACCPDDPTGSVNDTCPSYTDQNGTPPDTASSSTPHSFATHVLFLVTPCITILSLLSHL</sequence>
<dbReference type="Pfam" id="PF22514">
    <property type="entry name" value="EXPB1_D1"/>
    <property type="match status" value="1"/>
</dbReference>
<accession>A0A8H5D3W6</accession>
<dbReference type="EMBL" id="JAACJO010000012">
    <property type="protein sequence ID" value="KAF5351742.1"/>
    <property type="molecule type" value="Genomic_DNA"/>
</dbReference>
<feature type="domain" description="Expansin-like EG45" evidence="2">
    <location>
        <begin position="40"/>
        <end position="178"/>
    </location>
</feature>
<keyword evidence="4" id="KW-1185">Reference proteome</keyword>
<dbReference type="Gene3D" id="2.40.40.10">
    <property type="entry name" value="RlpA-like domain"/>
    <property type="match status" value="1"/>
</dbReference>
<keyword evidence="1" id="KW-0732">Signal</keyword>